<gene>
    <name evidence="1" type="ORF">DO97_17825</name>
</gene>
<dbReference type="Proteomes" id="UP000030170">
    <property type="component" value="Unassembled WGS sequence"/>
</dbReference>
<sequence>MINPWMEGNIHKSSRDRAVEQWQQLYRILQRYAAVDLATPQRGWPDMVFTANAGLVLGKTVVLSRFFHKERQGEEPVFPAVVCSTGIHRLRTAQGSAL</sequence>
<protein>
    <submittedName>
        <fullName evidence="1">Uncharacterized protein</fullName>
    </submittedName>
</protein>
<dbReference type="EMBL" id="JJML01000067">
    <property type="protein sequence ID" value="KGF71527.1"/>
    <property type="molecule type" value="Genomic_DNA"/>
</dbReference>
<dbReference type="Gene3D" id="3.75.10.10">
    <property type="entry name" value="L-arginine/glycine Amidinotransferase, Chain A"/>
    <property type="match status" value="1"/>
</dbReference>
<dbReference type="AlphaFoldDB" id="A0A098THR3"/>
<keyword evidence="2" id="KW-1185">Reference proteome</keyword>
<dbReference type="STRING" id="1497020.DO97_17825"/>
<evidence type="ECO:0000313" key="1">
    <source>
        <dbReference type="EMBL" id="KGF71527.1"/>
    </source>
</evidence>
<reference evidence="1 2" key="1">
    <citation type="journal article" date="2014" name="Mol. Ecol.">
        <title>Evolution of Synechococcus.</title>
        <authorList>
            <person name="Dvorak P."/>
            <person name="Casamatta D."/>
            <person name="Hasler P."/>
            <person name="Poulickova A."/>
            <person name="Ondrej V."/>
            <person name="Sanges R."/>
        </authorList>
    </citation>
    <scope>NUCLEOTIDE SEQUENCE [LARGE SCALE GENOMIC DNA]</scope>
    <source>
        <strain evidence="1 2">CAUP A 1101</strain>
    </source>
</reference>
<name>A0A098THR3_9CYAN</name>
<proteinExistence type="predicted"/>
<organism evidence="1 2">
    <name type="scientific">Neosynechococcus sphagnicola sy1</name>
    <dbReference type="NCBI Taxonomy" id="1497020"/>
    <lineage>
        <taxon>Bacteria</taxon>
        <taxon>Bacillati</taxon>
        <taxon>Cyanobacteriota</taxon>
        <taxon>Cyanophyceae</taxon>
        <taxon>Neosynechococcales</taxon>
        <taxon>Neosynechococcaceae</taxon>
        <taxon>Neosynechococcus</taxon>
    </lineage>
</organism>
<dbReference type="SUPFAM" id="SSF55909">
    <property type="entry name" value="Pentein"/>
    <property type="match status" value="1"/>
</dbReference>
<comment type="caution">
    <text evidence="1">The sequence shown here is derived from an EMBL/GenBank/DDBJ whole genome shotgun (WGS) entry which is preliminary data.</text>
</comment>
<evidence type="ECO:0000313" key="2">
    <source>
        <dbReference type="Proteomes" id="UP000030170"/>
    </source>
</evidence>
<accession>A0A098THR3</accession>